<dbReference type="Gene3D" id="2.60.120.260">
    <property type="entry name" value="Galactose-binding domain-like"/>
    <property type="match status" value="2"/>
</dbReference>
<feature type="domain" description="SLH" evidence="4">
    <location>
        <begin position="1340"/>
        <end position="1398"/>
    </location>
</feature>
<feature type="domain" description="F5/8 type C" evidence="3">
    <location>
        <begin position="787"/>
        <end position="928"/>
    </location>
</feature>
<proteinExistence type="predicted"/>
<name>A0ABN0YPZ8_9BACL</name>
<accession>A0ABN0YPZ8</accession>
<organism evidence="5 6">
    <name type="scientific">Paenibacillus motobuensis</name>
    <dbReference type="NCBI Taxonomy" id="295324"/>
    <lineage>
        <taxon>Bacteria</taxon>
        <taxon>Bacillati</taxon>
        <taxon>Bacillota</taxon>
        <taxon>Bacilli</taxon>
        <taxon>Bacillales</taxon>
        <taxon>Paenibacillaceae</taxon>
        <taxon>Paenibacillus</taxon>
    </lineage>
</organism>
<dbReference type="PROSITE" id="PS50022">
    <property type="entry name" value="FA58C_3"/>
    <property type="match status" value="2"/>
</dbReference>
<evidence type="ECO:0000256" key="1">
    <source>
        <dbReference type="SAM" id="MobiDB-lite"/>
    </source>
</evidence>
<dbReference type="SUPFAM" id="SSF49785">
    <property type="entry name" value="Galactose-binding domain-like"/>
    <property type="match status" value="1"/>
</dbReference>
<dbReference type="Pfam" id="PF16147">
    <property type="entry name" value="DUF4855"/>
    <property type="match status" value="1"/>
</dbReference>
<evidence type="ECO:0008006" key="7">
    <source>
        <dbReference type="Google" id="ProtNLM"/>
    </source>
</evidence>
<dbReference type="Pfam" id="PF00395">
    <property type="entry name" value="SLH"/>
    <property type="match status" value="3"/>
</dbReference>
<feature type="chain" id="PRO_5046804589" description="S-layer protein" evidence="2">
    <location>
        <begin position="27"/>
        <end position="1462"/>
    </location>
</feature>
<gene>
    <name evidence="5" type="ORF">GCM10008933_38930</name>
</gene>
<feature type="domain" description="SLH" evidence="4">
    <location>
        <begin position="1276"/>
        <end position="1339"/>
    </location>
</feature>
<comment type="caution">
    <text evidence="5">The sequence shown here is derived from an EMBL/GenBank/DDBJ whole genome shotgun (WGS) entry which is preliminary data.</text>
</comment>
<evidence type="ECO:0000313" key="5">
    <source>
        <dbReference type="EMBL" id="GAA0404814.1"/>
    </source>
</evidence>
<keyword evidence="2" id="KW-0732">Signal</keyword>
<dbReference type="InterPro" id="IPR032329">
    <property type="entry name" value="DUF4855"/>
</dbReference>
<dbReference type="SMART" id="SM00231">
    <property type="entry name" value="FA58C"/>
    <property type="match status" value="1"/>
</dbReference>
<dbReference type="Proteomes" id="UP001500340">
    <property type="component" value="Unassembled WGS sequence"/>
</dbReference>
<feature type="domain" description="SLH" evidence="4">
    <location>
        <begin position="1403"/>
        <end position="1462"/>
    </location>
</feature>
<dbReference type="Pfam" id="PF22888">
    <property type="entry name" value="FIMAH"/>
    <property type="match status" value="1"/>
</dbReference>
<evidence type="ECO:0000256" key="2">
    <source>
        <dbReference type="SAM" id="SignalP"/>
    </source>
</evidence>
<dbReference type="RefSeq" id="WP_343863984.1">
    <property type="nucleotide sequence ID" value="NZ_BAAACX010000018.1"/>
</dbReference>
<dbReference type="InterPro" id="IPR008979">
    <property type="entry name" value="Galactose-bd-like_sf"/>
</dbReference>
<keyword evidence="6" id="KW-1185">Reference proteome</keyword>
<dbReference type="Pfam" id="PF00754">
    <property type="entry name" value="F5_F8_type_C"/>
    <property type="match status" value="1"/>
</dbReference>
<evidence type="ECO:0000259" key="3">
    <source>
        <dbReference type="PROSITE" id="PS50022"/>
    </source>
</evidence>
<sequence>MRRSKRWLSMVIITVMLFTLNPATHAEEAASLQTGKQTGANGDGHVVLNSEQITQPDGQVPVDQEGEVQIDPVEEATQNTDQATPPAEQAFETEQQSVISAVYDEPYNLALGLSYEWSEAPEAAYSDDNNKLTDGNYGELNISDPAWVGHLKKKTREVVFDLGDRKSITKIKANFLQDWPNNNVLMPLTVSMYVSDDKQNWGLLSHYATQTLWKDGQYKETYEWDGSKDGIKSIGPEAKIAYARYVKVMFSMHTRAMSFVDEIEIWGNDGQIEGAVTVPTQQPAFLAPGEATAGIKHLGLLYNGHYSNDLGTWKKERIIPNISYVDKAGEPTDWLFDGVLYLGTFSDQGRGFGAGSDMPSLKEDWQWYLEKTFAPEGDMYQLNEAAKEVSAKLKQPNQKEKVVLMIPYPDEGVTNFGDVDGDNKSENFKALTDRVKAVQWYLDEVKHRWVAANYSHLELVGMYWLEEQIGTDQHGPELIRLISDKVHTMTVSGNSNMRFFWIPHFLAYKSFMWEDVGFDAVAFQPNYFFEPMDYDRLEDAANIAKRYGMTNEFEFDDRMLTDGVFRERYIDYLNSGVETGLMTDGFNAYYQGNNAVYNSAVSTDPSNRVLYDWLYQYVQGTYQVNNAAPPEVDVLMNGEPFQSGVVLTETESVQFTWKLREDDGLTKVNALFDGRTYTPGTVISLAGKLGKHELLITATSGKSIKTSYVVEASTNAAGIRVYVDGFVQEQKITDAAAVRSLNNYLEMMKRYEGKDAAQVTKYLKGFNAKLDQFMKAGMMKAEAYNTLKEIVYYLTGNLVQDKAVEASSTEGGNPNYVPAKAVDGFPASRWASDYVDNTWFQVDLGETQKFNTIRIDWEYARAKTYKLLVSDDKKTWTNVIPNDGVITAQDGKETVQFSPVTARYIKFQGIERNTDYGYSFYEFGVYNLSGDVEVQAIDGLQAAVDTATKKVRIDGLLMNGDDQAAVSLKVLDPKGKVHYEEQKTSTAEGKVQFVFTLKGQLEGTYQGYVSTDGMVTPAKVSFDYKKADPGNGNGNGNGNGGHGNGGSGGGSSVPTSPSTSVPVELKPQADGSVIGVVSTKLDSGGKTALGTVSEQDLQKAMTEAKADANGKLNITLEMNSIGDAANYALDLPASFFSEHPNLSIKVNTPRASVVLSGQMFDKSAELGKQMRLIIGEGNRQSLSKSAQAQVGSRPLILLEVKMDGKSIAWKNEKAPAAVTIPYVRANTESAFGLGILSINNQGVANTVPGASYSDASKEIRFQASQTETYGVFAERSAVQFTDLGKHAWAQEAIEQLAALGIVKGTSPATFSPTEQVSRADFIVMLVRTLDLKTDVDSTFSDVQSQDYYYDAVSIAKQLGVVTGMDGDKFVPQGKITRQDMMVMAARAIQAAKGREISGNLASLGGFKDMGAVSDYAAGHIAGMVEHGLIQGDREMIKPREQATRAEAAVFLYRLLNSLTTAQ</sequence>
<dbReference type="PROSITE" id="PS51272">
    <property type="entry name" value="SLH"/>
    <property type="match status" value="3"/>
</dbReference>
<feature type="domain" description="F5/8 type C" evidence="3">
    <location>
        <begin position="106"/>
        <end position="268"/>
    </location>
</feature>
<dbReference type="InterPro" id="IPR000421">
    <property type="entry name" value="FA58C"/>
</dbReference>
<dbReference type="InterPro" id="IPR054470">
    <property type="entry name" value="FIMAH_dom"/>
</dbReference>
<feature type="signal peptide" evidence="2">
    <location>
        <begin position="1"/>
        <end position="26"/>
    </location>
</feature>
<feature type="compositionally biased region" description="Gly residues" evidence="1">
    <location>
        <begin position="1031"/>
        <end position="1051"/>
    </location>
</feature>
<evidence type="ECO:0000313" key="6">
    <source>
        <dbReference type="Proteomes" id="UP001500340"/>
    </source>
</evidence>
<reference evidence="5 6" key="1">
    <citation type="journal article" date="2019" name="Int. J. Syst. Evol. Microbiol.">
        <title>The Global Catalogue of Microorganisms (GCM) 10K type strain sequencing project: providing services to taxonomists for standard genome sequencing and annotation.</title>
        <authorList>
            <consortium name="The Broad Institute Genomics Platform"/>
            <consortium name="The Broad Institute Genome Sequencing Center for Infectious Disease"/>
            <person name="Wu L."/>
            <person name="Ma J."/>
        </authorList>
    </citation>
    <scope>NUCLEOTIDE SEQUENCE [LARGE SCALE GENOMIC DNA]</scope>
    <source>
        <strain evidence="5 6">JCM 12774</strain>
    </source>
</reference>
<protein>
    <recommendedName>
        <fullName evidence="7">S-layer protein</fullName>
    </recommendedName>
</protein>
<feature type="region of interest" description="Disordered" evidence="1">
    <location>
        <begin position="1026"/>
        <end position="1067"/>
    </location>
</feature>
<dbReference type="EMBL" id="BAAACX010000018">
    <property type="protein sequence ID" value="GAA0404814.1"/>
    <property type="molecule type" value="Genomic_DNA"/>
</dbReference>
<evidence type="ECO:0000259" key="4">
    <source>
        <dbReference type="PROSITE" id="PS51272"/>
    </source>
</evidence>
<dbReference type="InterPro" id="IPR001119">
    <property type="entry name" value="SLH_dom"/>
</dbReference>